<dbReference type="InterPro" id="IPR005586">
    <property type="entry name" value="ABC_trans_aux"/>
</dbReference>
<accession>A0A370DKE8</accession>
<dbReference type="AlphaFoldDB" id="A0A370DKE8"/>
<evidence type="ECO:0000259" key="2">
    <source>
        <dbReference type="Pfam" id="PF03886"/>
    </source>
</evidence>
<proteinExistence type="predicted"/>
<feature type="signal peptide" evidence="1">
    <location>
        <begin position="1"/>
        <end position="21"/>
    </location>
</feature>
<dbReference type="Gene3D" id="3.40.50.10610">
    <property type="entry name" value="ABC-type transport auxiliary lipoprotein component"/>
    <property type="match status" value="1"/>
</dbReference>
<keyword evidence="1" id="KW-0732">Signal</keyword>
<reference evidence="3 4" key="1">
    <citation type="journal article" date="2018" name="ISME J.">
        <title>Endosymbiont genomes yield clues of tubeworm success.</title>
        <authorList>
            <person name="Li Y."/>
            <person name="Liles M.R."/>
            <person name="Halanych K.M."/>
        </authorList>
    </citation>
    <scope>NUCLEOTIDE SEQUENCE [LARGE SCALE GENOMIC DNA]</scope>
    <source>
        <strain evidence="3">A1464</strain>
    </source>
</reference>
<protein>
    <recommendedName>
        <fullName evidence="2">ABC-type transport auxiliary lipoprotein component domain-containing protein</fullName>
    </recommendedName>
</protein>
<keyword evidence="4" id="KW-1185">Reference proteome</keyword>
<dbReference type="Proteomes" id="UP000254266">
    <property type="component" value="Unassembled WGS sequence"/>
</dbReference>
<feature type="domain" description="ABC-type transport auxiliary lipoprotein component" evidence="2">
    <location>
        <begin position="43"/>
        <end position="188"/>
    </location>
</feature>
<name>A0A370DKE8_9GAMM</name>
<dbReference type="EMBL" id="QFXC01000007">
    <property type="protein sequence ID" value="RDH84626.1"/>
    <property type="molecule type" value="Genomic_DNA"/>
</dbReference>
<dbReference type="SUPFAM" id="SSF159594">
    <property type="entry name" value="XCC0632-like"/>
    <property type="match status" value="1"/>
</dbReference>
<evidence type="ECO:0000256" key="1">
    <source>
        <dbReference type="SAM" id="SignalP"/>
    </source>
</evidence>
<comment type="caution">
    <text evidence="3">The sequence shown here is derived from an EMBL/GenBank/DDBJ whole genome shotgun (WGS) entry which is preliminary data.</text>
</comment>
<organism evidence="3 4">
    <name type="scientific">endosymbiont of Galathealinum brachiosum</name>
    <dbReference type="NCBI Taxonomy" id="2200906"/>
    <lineage>
        <taxon>Bacteria</taxon>
        <taxon>Pseudomonadati</taxon>
        <taxon>Pseudomonadota</taxon>
        <taxon>Gammaproteobacteria</taxon>
        <taxon>sulfur-oxidizing symbionts</taxon>
    </lineage>
</organism>
<feature type="chain" id="PRO_5016686788" description="ABC-type transport auxiliary lipoprotein component domain-containing protein" evidence="1">
    <location>
        <begin position="22"/>
        <end position="197"/>
    </location>
</feature>
<dbReference type="Pfam" id="PF03886">
    <property type="entry name" value="ABC_trans_aux"/>
    <property type="match status" value="1"/>
</dbReference>
<evidence type="ECO:0000313" key="3">
    <source>
        <dbReference type="EMBL" id="RDH84626.1"/>
    </source>
</evidence>
<evidence type="ECO:0000313" key="4">
    <source>
        <dbReference type="Proteomes" id="UP000254266"/>
    </source>
</evidence>
<sequence>MFRLILLLLLVSSIWSCSLGGGPAPTDHFYRLPEVALDSQVASYKSIVVKAVKSTGLYHERAILFIESDKPLELQRYHYSFWSTTPAELVHNALYQGVVSSGIADQVNRDLTENRPDFVLDTRIIHFERIINGQTVNIEIELEVSVKSGSLTGDTWTKRYKVNEALQNTDMHSTAEAFGAALTAISNELIEDLLSKK</sequence>
<gene>
    <name evidence="3" type="ORF">DIZ80_03925</name>
</gene>